<dbReference type="RefSeq" id="WP_170097370.1">
    <property type="nucleotide sequence ID" value="NZ_WOWA01000004.1"/>
</dbReference>
<evidence type="ECO:0000313" key="1">
    <source>
        <dbReference type="EMBL" id="NLV13932.1"/>
    </source>
</evidence>
<evidence type="ECO:0000313" key="2">
    <source>
        <dbReference type="Proteomes" id="UP000641625"/>
    </source>
</evidence>
<name>A0A847U6M7_HALAR</name>
<protein>
    <submittedName>
        <fullName evidence="1">Uncharacterized protein</fullName>
    </submittedName>
</protein>
<sequence>MKLPSKSPNSRDKHDSVRERLGEDAVYSLGAALLAPVARCLFGTGQ</sequence>
<dbReference type="AlphaFoldDB" id="A0A847U6M7"/>
<comment type="caution">
    <text evidence="1">The sequence shown here is derived from an EMBL/GenBank/DDBJ whole genome shotgun (WGS) entry which is preliminary data.</text>
</comment>
<reference evidence="1" key="1">
    <citation type="submission" date="2019-12" db="EMBL/GenBank/DDBJ databases">
        <title>Whole genome sequencing of Haloarcula argentinensis strain pws5.</title>
        <authorList>
            <person name="Verma D.K."/>
            <person name="Gopal K."/>
            <person name="Prasad E.S."/>
        </authorList>
    </citation>
    <scope>NUCLEOTIDE SEQUENCE</scope>
    <source>
        <strain evidence="1">Pws5</strain>
    </source>
</reference>
<gene>
    <name evidence="1" type="ORF">GOC77_11685</name>
</gene>
<organism evidence="1 2">
    <name type="scientific">Haloarcula argentinensis</name>
    <dbReference type="NCBI Taxonomy" id="43776"/>
    <lineage>
        <taxon>Archaea</taxon>
        <taxon>Methanobacteriati</taxon>
        <taxon>Methanobacteriota</taxon>
        <taxon>Stenosarchaea group</taxon>
        <taxon>Halobacteria</taxon>
        <taxon>Halobacteriales</taxon>
        <taxon>Haloarculaceae</taxon>
        <taxon>Haloarcula</taxon>
    </lineage>
</organism>
<proteinExistence type="predicted"/>
<dbReference type="EMBL" id="WOWA01000004">
    <property type="protein sequence ID" value="NLV13932.1"/>
    <property type="molecule type" value="Genomic_DNA"/>
</dbReference>
<accession>A0A847U6M7</accession>
<dbReference type="Proteomes" id="UP000641625">
    <property type="component" value="Unassembled WGS sequence"/>
</dbReference>